<evidence type="ECO:0000313" key="2">
    <source>
        <dbReference type="Proteomes" id="UP000320176"/>
    </source>
</evidence>
<accession>A0A5C6A275</accession>
<dbReference type="EMBL" id="SJPN01000008">
    <property type="protein sequence ID" value="TWT93952.1"/>
    <property type="molecule type" value="Genomic_DNA"/>
</dbReference>
<proteinExistence type="predicted"/>
<comment type="caution">
    <text evidence="1">The sequence shown here is derived from an EMBL/GenBank/DDBJ whole genome shotgun (WGS) entry which is preliminary data.</text>
</comment>
<dbReference type="AlphaFoldDB" id="A0A5C6A275"/>
<keyword evidence="2" id="KW-1185">Reference proteome</keyword>
<protein>
    <submittedName>
        <fullName evidence="1">Uncharacterized protein</fullName>
    </submittedName>
</protein>
<reference evidence="1 2" key="1">
    <citation type="submission" date="2019-02" db="EMBL/GenBank/DDBJ databases">
        <title>Deep-cultivation of Planctomycetes and their phenomic and genomic characterization uncovers novel biology.</title>
        <authorList>
            <person name="Wiegand S."/>
            <person name="Jogler M."/>
            <person name="Boedeker C."/>
            <person name="Pinto D."/>
            <person name="Vollmers J."/>
            <person name="Rivas-Marin E."/>
            <person name="Kohn T."/>
            <person name="Peeters S.H."/>
            <person name="Heuer A."/>
            <person name="Rast P."/>
            <person name="Oberbeckmann S."/>
            <person name="Bunk B."/>
            <person name="Jeske O."/>
            <person name="Meyerdierks A."/>
            <person name="Storesund J.E."/>
            <person name="Kallscheuer N."/>
            <person name="Luecker S."/>
            <person name="Lage O.M."/>
            <person name="Pohl T."/>
            <person name="Merkel B.J."/>
            <person name="Hornburger P."/>
            <person name="Mueller R.-W."/>
            <person name="Bruemmer F."/>
            <person name="Labrenz M."/>
            <person name="Spormann A.M."/>
            <person name="Op Den Camp H."/>
            <person name="Overmann J."/>
            <person name="Amann R."/>
            <person name="Jetten M.S.M."/>
            <person name="Mascher T."/>
            <person name="Medema M.H."/>
            <person name="Devos D.P."/>
            <person name="Kaster A.-K."/>
            <person name="Ovreas L."/>
            <person name="Rohde M."/>
            <person name="Galperin M.Y."/>
            <person name="Jogler C."/>
        </authorList>
    </citation>
    <scope>NUCLEOTIDE SEQUENCE [LARGE SCALE GENOMIC DNA]</scope>
    <source>
        <strain evidence="1 2">Pla52n</strain>
    </source>
</reference>
<organism evidence="1 2">
    <name type="scientific">Stieleria varia</name>
    <dbReference type="NCBI Taxonomy" id="2528005"/>
    <lineage>
        <taxon>Bacteria</taxon>
        <taxon>Pseudomonadati</taxon>
        <taxon>Planctomycetota</taxon>
        <taxon>Planctomycetia</taxon>
        <taxon>Pirellulales</taxon>
        <taxon>Pirellulaceae</taxon>
        <taxon>Stieleria</taxon>
    </lineage>
</organism>
<name>A0A5C6A275_9BACT</name>
<gene>
    <name evidence="1" type="ORF">Pla52n_57800</name>
</gene>
<dbReference type="Proteomes" id="UP000320176">
    <property type="component" value="Unassembled WGS sequence"/>
</dbReference>
<sequence>MFQATRYTFRNTFGRNGLRGLARKQSAHIIRHALASGCRVLPGEPDAIAFQLMYQTATFYVQCKPILYAHLRN</sequence>
<evidence type="ECO:0000313" key="1">
    <source>
        <dbReference type="EMBL" id="TWT93952.1"/>
    </source>
</evidence>